<dbReference type="Proteomes" id="UP000278036">
    <property type="component" value="Unassembled WGS sequence"/>
</dbReference>
<keyword evidence="3" id="KW-1185">Reference proteome</keyword>
<name>A0A3A9JA80_9PROT</name>
<evidence type="ECO:0000313" key="2">
    <source>
        <dbReference type="EMBL" id="RMI15101.1"/>
    </source>
</evidence>
<reference evidence="1 4" key="1">
    <citation type="submission" date="2018-09" db="EMBL/GenBank/DDBJ databases">
        <title>Roseomonas sp. nov., isolated from feces of Tibetan antelopes in the Qinghai-Tibet plateau, China.</title>
        <authorList>
            <person name="Tian Z."/>
        </authorList>
    </citation>
    <scope>NUCLEOTIDE SEQUENCE [LARGE SCALE GENOMIC DNA]</scope>
    <source>
        <strain evidence="2 3">Z23</strain>
        <strain evidence="1 4">Z24</strain>
    </source>
</reference>
<evidence type="ECO:0000313" key="1">
    <source>
        <dbReference type="EMBL" id="RKK01613.1"/>
    </source>
</evidence>
<dbReference type="InParanoid" id="A0A3A9JA80"/>
<evidence type="ECO:0000313" key="4">
    <source>
        <dbReference type="Proteomes" id="UP000278036"/>
    </source>
</evidence>
<dbReference type="Proteomes" id="UP000274097">
    <property type="component" value="Unassembled WGS sequence"/>
</dbReference>
<comment type="caution">
    <text evidence="1">The sequence shown here is derived from an EMBL/GenBank/DDBJ whole genome shotgun (WGS) entry which is preliminary data.</text>
</comment>
<gene>
    <name evidence="1" type="ORF">D6Z83_24075</name>
    <name evidence="2" type="ORF">EBE87_27200</name>
</gene>
<organism evidence="1 4">
    <name type="scientific">Teichococcus wenyumeiae</name>
    <dbReference type="NCBI Taxonomy" id="2478470"/>
    <lineage>
        <taxon>Bacteria</taxon>
        <taxon>Pseudomonadati</taxon>
        <taxon>Pseudomonadota</taxon>
        <taxon>Alphaproteobacteria</taxon>
        <taxon>Acetobacterales</taxon>
        <taxon>Roseomonadaceae</taxon>
        <taxon>Roseomonas</taxon>
    </lineage>
</organism>
<evidence type="ECO:0000313" key="3">
    <source>
        <dbReference type="Proteomes" id="UP000274097"/>
    </source>
</evidence>
<sequence length="70" mass="7583">MTPIFARRSAQVLTGVSRQLAMAVRQTREQEMEVALAMMDACARLPPNRVRLTATATVAERMVAGPPDAA</sequence>
<dbReference type="RefSeq" id="WP_120640706.1">
    <property type="nucleotide sequence ID" value="NZ_RAQU01000243.1"/>
</dbReference>
<accession>A0A3A9JA80</accession>
<dbReference type="EMBL" id="RAQU01000243">
    <property type="protein sequence ID" value="RKK01613.1"/>
    <property type="molecule type" value="Genomic_DNA"/>
</dbReference>
<proteinExistence type="predicted"/>
<dbReference type="AlphaFoldDB" id="A0A3A9JA80"/>
<protein>
    <submittedName>
        <fullName evidence="1">Uncharacterized protein</fullName>
    </submittedName>
</protein>
<dbReference type="EMBL" id="RFLX01000083">
    <property type="protein sequence ID" value="RMI15101.1"/>
    <property type="molecule type" value="Genomic_DNA"/>
</dbReference>